<evidence type="ECO:0000313" key="3">
    <source>
        <dbReference type="Proteomes" id="UP001165205"/>
    </source>
</evidence>
<keyword evidence="1" id="KW-0732">Signal</keyword>
<dbReference type="AlphaFoldDB" id="A0AAN4YHG2"/>
<evidence type="ECO:0000256" key="1">
    <source>
        <dbReference type="SAM" id="SignalP"/>
    </source>
</evidence>
<name>A0AAN4YHG2_ASPOZ</name>
<gene>
    <name evidence="2" type="ORF">Aory04_000670800</name>
</gene>
<accession>A0AAN4YHG2</accession>
<dbReference type="Proteomes" id="UP001165205">
    <property type="component" value="Unassembled WGS sequence"/>
</dbReference>
<feature type="chain" id="PRO_5043014296" evidence="1">
    <location>
        <begin position="20"/>
        <end position="111"/>
    </location>
</feature>
<evidence type="ECO:0000313" key="2">
    <source>
        <dbReference type="EMBL" id="GMG30682.1"/>
    </source>
</evidence>
<comment type="caution">
    <text evidence="2">The sequence shown here is derived from an EMBL/GenBank/DDBJ whole genome shotgun (WGS) entry which is preliminary data.</text>
</comment>
<feature type="signal peptide" evidence="1">
    <location>
        <begin position="1"/>
        <end position="19"/>
    </location>
</feature>
<protein>
    <submittedName>
        <fullName evidence="2">Unnamed protein product</fullName>
    </submittedName>
</protein>
<dbReference type="EMBL" id="BSYA01000074">
    <property type="protein sequence ID" value="GMG30682.1"/>
    <property type="molecule type" value="Genomic_DNA"/>
</dbReference>
<sequence>MQLKQLVLPALALSGSALGSPTPAKRADEKVGYLSVYWTTDDESVYFALSDNDDPLGFAAINGGKAVVSPTLGTKAVRDTSIIAGQGNNAGKYWIIGTDLNIDDVSFITES</sequence>
<organism evidence="2 3">
    <name type="scientific">Aspergillus oryzae</name>
    <name type="common">Yellow koji mold</name>
    <dbReference type="NCBI Taxonomy" id="5062"/>
    <lineage>
        <taxon>Eukaryota</taxon>
        <taxon>Fungi</taxon>
        <taxon>Dikarya</taxon>
        <taxon>Ascomycota</taxon>
        <taxon>Pezizomycotina</taxon>
        <taxon>Eurotiomycetes</taxon>
        <taxon>Eurotiomycetidae</taxon>
        <taxon>Eurotiales</taxon>
        <taxon>Aspergillaceae</taxon>
        <taxon>Aspergillus</taxon>
        <taxon>Aspergillus subgen. Circumdati</taxon>
    </lineage>
</organism>
<reference evidence="2" key="1">
    <citation type="submission" date="2023-04" db="EMBL/GenBank/DDBJ databases">
        <title>Aspergillus oryzae NBRC 4228.</title>
        <authorList>
            <person name="Ichikawa N."/>
            <person name="Sato H."/>
            <person name="Tonouchi N."/>
        </authorList>
    </citation>
    <scope>NUCLEOTIDE SEQUENCE</scope>
    <source>
        <strain evidence="2">NBRC 4228</strain>
    </source>
</reference>
<proteinExistence type="predicted"/>